<feature type="compositionally biased region" description="Low complexity" evidence="1">
    <location>
        <begin position="328"/>
        <end position="342"/>
    </location>
</feature>
<organism evidence="2 3">
    <name type="scientific">Durusdinium trenchii</name>
    <dbReference type="NCBI Taxonomy" id="1381693"/>
    <lineage>
        <taxon>Eukaryota</taxon>
        <taxon>Sar</taxon>
        <taxon>Alveolata</taxon>
        <taxon>Dinophyceae</taxon>
        <taxon>Suessiales</taxon>
        <taxon>Symbiodiniaceae</taxon>
        <taxon>Durusdinium</taxon>
    </lineage>
</organism>
<evidence type="ECO:0000313" key="2">
    <source>
        <dbReference type="EMBL" id="CAK9054965.1"/>
    </source>
</evidence>
<evidence type="ECO:0000256" key="1">
    <source>
        <dbReference type="SAM" id="MobiDB-lite"/>
    </source>
</evidence>
<protein>
    <submittedName>
        <fullName evidence="2">FO synthase subunit 1</fullName>
    </submittedName>
</protein>
<reference evidence="2 3" key="1">
    <citation type="submission" date="2024-02" db="EMBL/GenBank/DDBJ databases">
        <authorList>
            <person name="Chen Y."/>
            <person name="Shah S."/>
            <person name="Dougan E. K."/>
            <person name="Thang M."/>
            <person name="Chan C."/>
        </authorList>
    </citation>
    <scope>NUCLEOTIDE SEQUENCE [LARGE SCALE GENOMIC DNA]</scope>
</reference>
<accession>A0ABP0MY91</accession>
<dbReference type="EMBL" id="CAXAMM010024269">
    <property type="protein sequence ID" value="CAK9054965.1"/>
    <property type="molecule type" value="Genomic_DNA"/>
</dbReference>
<proteinExistence type="predicted"/>
<gene>
    <name evidence="2" type="ORF">SCF082_LOCUS29781</name>
</gene>
<evidence type="ECO:0000313" key="3">
    <source>
        <dbReference type="Proteomes" id="UP001642464"/>
    </source>
</evidence>
<feature type="region of interest" description="Disordered" evidence="1">
    <location>
        <begin position="323"/>
        <end position="354"/>
    </location>
</feature>
<keyword evidence="3" id="KW-1185">Reference proteome</keyword>
<sequence>MDKHCRLVFPPDKTARPLFPELAKFLSQWETFVLASIDCCVWPANTSYLTSCLEAFHAVLAMSGRCGGHLQMPLHQAQTSVQALVKHRRHLEDFMMSHALDITRNVALIFQKPPGGSSSDKRQTVHPCLFVSSTNHETNAWHQSSVAQTNQVSDTPLIRVNEMLGYDTEDGSRKGVPAHNHIVENYVRGMDMDRSDVLVFADLLPNRHMEFGRAVLKRHLDNPTSSPQIVYIGFAREEQKDVQTAMENMVYSHWDASKDAPAKTRPQEAVADPELTLLTWSNGHPLFPASVLEKYATGTSANDEILKLKQEFLAAFPESAVTGGAGAGQSRQAQGGQGANQRARGRPDFNIDGGASPLDVTRVIDATFVKDADMTITRKAYVQAKGIKPALVIDTDFNLWLGNEGDCETKLDACELCGFNLGNFEEKVVSGVGLSQLYTFYQITWLILYLLPTLRAASSNLNFQGLGEKELAGIPFRFANDLTIVSSEKIPMSLAAYLHQICVCNGIATFEIANHEVSQKLYEA</sequence>
<dbReference type="Proteomes" id="UP001642464">
    <property type="component" value="Unassembled WGS sequence"/>
</dbReference>
<name>A0ABP0MY91_9DINO</name>
<comment type="caution">
    <text evidence="2">The sequence shown here is derived from an EMBL/GenBank/DDBJ whole genome shotgun (WGS) entry which is preliminary data.</text>
</comment>